<gene>
    <name evidence="2" type="ORF">ACFR9U_11120</name>
</gene>
<evidence type="ECO:0000256" key="1">
    <source>
        <dbReference type="SAM" id="MobiDB-lite"/>
    </source>
</evidence>
<accession>A0ABD6CB20</accession>
<comment type="caution">
    <text evidence="2">The sequence shown here is derived from an EMBL/GenBank/DDBJ whole genome shotgun (WGS) entry which is preliminary data.</text>
</comment>
<organism evidence="2 3">
    <name type="scientific">Halorientalis brevis</name>
    <dbReference type="NCBI Taxonomy" id="1126241"/>
    <lineage>
        <taxon>Archaea</taxon>
        <taxon>Methanobacteriati</taxon>
        <taxon>Methanobacteriota</taxon>
        <taxon>Stenosarchaea group</taxon>
        <taxon>Halobacteria</taxon>
        <taxon>Halobacteriales</taxon>
        <taxon>Haloarculaceae</taxon>
        <taxon>Halorientalis</taxon>
    </lineage>
</organism>
<sequence length="110" mass="12163">MSGKTVVGQGDELPARDDADDAPTLAALVDDALRGAVPEAIVYRENDGTLEQPRDEWQRFSSVAELPEQPLDGWDELYVYTESFVYRWVGVGFNAGPERLPRSPDVLPEA</sequence>
<dbReference type="AlphaFoldDB" id="A0ABD6CB20"/>
<evidence type="ECO:0000313" key="2">
    <source>
        <dbReference type="EMBL" id="MFD1587537.1"/>
    </source>
</evidence>
<name>A0ABD6CB20_9EURY</name>
<reference evidence="2 3" key="1">
    <citation type="journal article" date="2019" name="Int. J. Syst. Evol. Microbiol.">
        <title>The Global Catalogue of Microorganisms (GCM) 10K type strain sequencing project: providing services to taxonomists for standard genome sequencing and annotation.</title>
        <authorList>
            <consortium name="The Broad Institute Genomics Platform"/>
            <consortium name="The Broad Institute Genome Sequencing Center for Infectious Disease"/>
            <person name="Wu L."/>
            <person name="Ma J."/>
        </authorList>
    </citation>
    <scope>NUCLEOTIDE SEQUENCE [LARGE SCALE GENOMIC DNA]</scope>
    <source>
        <strain evidence="2 3">CGMCC 1.12125</strain>
    </source>
</reference>
<feature type="region of interest" description="Disordered" evidence="1">
    <location>
        <begin position="1"/>
        <end position="22"/>
    </location>
</feature>
<proteinExistence type="predicted"/>
<dbReference type="EMBL" id="JBHUDJ010000003">
    <property type="protein sequence ID" value="MFD1587537.1"/>
    <property type="molecule type" value="Genomic_DNA"/>
</dbReference>
<evidence type="ECO:0000313" key="3">
    <source>
        <dbReference type="Proteomes" id="UP001597119"/>
    </source>
</evidence>
<keyword evidence="3" id="KW-1185">Reference proteome</keyword>
<evidence type="ECO:0008006" key="4">
    <source>
        <dbReference type="Google" id="ProtNLM"/>
    </source>
</evidence>
<dbReference type="RefSeq" id="WP_247373119.1">
    <property type="nucleotide sequence ID" value="NZ_JALLGV010000001.1"/>
</dbReference>
<dbReference type="Proteomes" id="UP001597119">
    <property type="component" value="Unassembled WGS sequence"/>
</dbReference>
<protein>
    <recommendedName>
        <fullName evidence="4">Halobacterial output domain-containing protein</fullName>
    </recommendedName>
</protein>